<gene>
    <name evidence="9" type="ordered locus">Mfer_0345</name>
</gene>
<dbReference type="GO" id="GO:0005524">
    <property type="term" value="F:ATP binding"/>
    <property type="evidence" value="ECO:0007669"/>
    <property type="project" value="UniProtKB-KW"/>
</dbReference>
<evidence type="ECO:0000259" key="7">
    <source>
        <dbReference type="Pfam" id="PF01656"/>
    </source>
</evidence>
<evidence type="ECO:0000256" key="1">
    <source>
        <dbReference type="ARBA" id="ARBA00001946"/>
    </source>
</evidence>
<dbReference type="PROSITE" id="PS51273">
    <property type="entry name" value="GATASE_TYPE_1"/>
    <property type="match status" value="1"/>
</dbReference>
<comment type="cofactor">
    <cofactor evidence="1">
        <name>Mg(2+)</name>
        <dbReference type="ChEBI" id="CHEBI:18420"/>
    </cofactor>
</comment>
<dbReference type="Pfam" id="PF01656">
    <property type="entry name" value="CbiA"/>
    <property type="match status" value="1"/>
</dbReference>
<evidence type="ECO:0000256" key="3">
    <source>
        <dbReference type="ARBA" id="ARBA00022741"/>
    </source>
</evidence>
<dbReference type="InterPro" id="IPR029062">
    <property type="entry name" value="Class_I_gatase-like"/>
</dbReference>
<keyword evidence="3" id="KW-0547">Nucleotide-binding</keyword>
<dbReference type="EMBL" id="CP002278">
    <property type="protein sequence ID" value="ADP77148.1"/>
    <property type="molecule type" value="Genomic_DNA"/>
</dbReference>
<keyword evidence="10" id="KW-1185">Reference proteome</keyword>
<reference evidence="9 10" key="1">
    <citation type="journal article" date="2010" name="Stand. Genomic Sci.">
        <title>Complete genome sequence of Methanothermus fervidus type strain (V24S).</title>
        <authorList>
            <person name="Anderson I."/>
            <person name="Djao O.D."/>
            <person name="Misra M."/>
            <person name="Chertkov O."/>
            <person name="Nolan M."/>
            <person name="Lucas S."/>
            <person name="Lapidus A."/>
            <person name="Del Rio T.G."/>
            <person name="Tice H."/>
            <person name="Cheng J.F."/>
            <person name="Tapia R."/>
            <person name="Han C."/>
            <person name="Goodwin L."/>
            <person name="Pitluck S."/>
            <person name="Liolios K."/>
            <person name="Ivanova N."/>
            <person name="Mavromatis K."/>
            <person name="Mikhailova N."/>
            <person name="Pati A."/>
            <person name="Brambilla E."/>
            <person name="Chen A."/>
            <person name="Palaniappan K."/>
            <person name="Land M."/>
            <person name="Hauser L."/>
            <person name="Chang Y.J."/>
            <person name="Jeffries C.D."/>
            <person name="Sikorski J."/>
            <person name="Spring S."/>
            <person name="Rohde M."/>
            <person name="Eichinger K."/>
            <person name="Huber H."/>
            <person name="Wirth R."/>
            <person name="Goker M."/>
            <person name="Detter J.C."/>
            <person name="Woyke T."/>
            <person name="Bristow J."/>
            <person name="Eisen J.A."/>
            <person name="Markowitz V."/>
            <person name="Hugenholtz P."/>
            <person name="Klenk H.P."/>
            <person name="Kyrpides N.C."/>
        </authorList>
    </citation>
    <scope>NUCLEOTIDE SEQUENCE [LARGE SCALE GENOMIC DNA]</scope>
    <source>
        <strain evidence="10">ATCC 43054 / DSM 2088 / JCM 10308 / V24 S</strain>
    </source>
</reference>
<dbReference type="HOGENOM" id="CLU_565768_0_0_2"/>
<dbReference type="Gene3D" id="3.40.50.300">
    <property type="entry name" value="P-loop containing nucleotide triphosphate hydrolases"/>
    <property type="match status" value="2"/>
</dbReference>
<name>E3GXW6_METFV</name>
<evidence type="ECO:0000313" key="10">
    <source>
        <dbReference type="Proteomes" id="UP000002315"/>
    </source>
</evidence>
<dbReference type="SUPFAM" id="SSF52317">
    <property type="entry name" value="Class I glutamine amidotransferase-like"/>
    <property type="match status" value="1"/>
</dbReference>
<evidence type="ECO:0000259" key="8">
    <source>
        <dbReference type="Pfam" id="PF07685"/>
    </source>
</evidence>
<evidence type="ECO:0000256" key="2">
    <source>
        <dbReference type="ARBA" id="ARBA00022598"/>
    </source>
</evidence>
<proteinExistence type="predicted"/>
<dbReference type="InterPro" id="IPR004484">
    <property type="entry name" value="CbiA/CobB_synth"/>
</dbReference>
<accession>E3GXW6</accession>
<dbReference type="PANTHER" id="PTHR43873:SF2">
    <property type="entry name" value="COBYRIC ACID SYNTHASE"/>
    <property type="match status" value="1"/>
</dbReference>
<feature type="domain" description="CobQ/CobB/MinD/ParA nucleotide binding" evidence="7">
    <location>
        <begin position="255"/>
        <end position="417"/>
    </location>
</feature>
<dbReference type="STRING" id="523846.Mfer_0345"/>
<dbReference type="KEGG" id="mfv:Mfer_0345"/>
<dbReference type="PANTHER" id="PTHR43873">
    <property type="entry name" value="COBYRINATE A,C-DIAMIDE SYNTHASE"/>
    <property type="match status" value="1"/>
</dbReference>
<keyword evidence="6 9" id="KW-0315">Glutamine amidotransferase</keyword>
<dbReference type="Pfam" id="PF07685">
    <property type="entry name" value="GATase_3"/>
    <property type="match status" value="1"/>
</dbReference>
<keyword evidence="5" id="KW-0460">Magnesium</keyword>
<sequence length="507" mass="56359">MKRIGLLYIKGSLPAFEDFGNLPTDIIKKNGMVRGIPAHKVLDGVIIPGGSIIESGTITPEIEKEIKKIAEEGGFVLGICSGFQVLGKKTDVGRRSPIPIWKKGIGLLDVKFEPLINNDRVKAKIVGDCFLTKGLINKTIEGFHCHTYGKITTTEKPIFCSILKRTNYKDKRREVISGVSNDDGNVVGTLIHGCLDYNPELVDNIFSFLDLNEKEIIKIKEENKKLKNKIKREIGVDTNIFAKKKEKNSKNTRFLMIAGISSGAGKTFITTGLAGVLRKKGFDVGIAKVGPDVRDITPALYLTKEKMGKYSSIKIGHLGWMELKDVINHMKRKFDIVLIEGVMSILTGMLNEKVPYSAVEIAMAANIPVILVEACNKAGIETATLNLISHAKLLEKLGIKVKGIILNKVYDENIVKRINLSNFNGYVFTMPKVILRERKSTPEVEISLENFSLKALEVVEKNIDINKIIKAAENVKFEGYVPLENLVERVREFIDDYLLGTGTPRYS</sequence>
<keyword evidence="9" id="KW-0808">Transferase</keyword>
<protein>
    <submittedName>
        <fullName evidence="9">CobB/CobQ domain protein glutamine amidotransferase</fullName>
    </submittedName>
</protein>
<dbReference type="Gene3D" id="3.40.50.880">
    <property type="match status" value="1"/>
</dbReference>
<feature type="domain" description="CobB/CobQ-like glutamine amidotransferase" evidence="8">
    <location>
        <begin position="40"/>
        <end position="196"/>
    </location>
</feature>
<dbReference type="PROSITE" id="PS51274">
    <property type="entry name" value="GATASE_COBBQ"/>
    <property type="match status" value="1"/>
</dbReference>
<evidence type="ECO:0000313" key="9">
    <source>
        <dbReference type="EMBL" id="ADP77148.1"/>
    </source>
</evidence>
<keyword evidence="2" id="KW-0436">Ligase</keyword>
<dbReference type="OrthoDB" id="26717at2157"/>
<organism evidence="9 10">
    <name type="scientific">Methanothermus fervidus (strain ATCC 43054 / DSM 2088 / JCM 10308 / V24 S)</name>
    <dbReference type="NCBI Taxonomy" id="523846"/>
    <lineage>
        <taxon>Archaea</taxon>
        <taxon>Methanobacteriati</taxon>
        <taxon>Methanobacteriota</taxon>
        <taxon>Methanomada group</taxon>
        <taxon>Methanobacteria</taxon>
        <taxon>Methanobacteriales</taxon>
        <taxon>Methanothermaceae</taxon>
        <taxon>Methanothermus</taxon>
    </lineage>
</organism>
<dbReference type="InterPro" id="IPR002586">
    <property type="entry name" value="CobQ/CobB/MinD/ParA_Nub-bd_dom"/>
</dbReference>
<keyword evidence="4" id="KW-0067">ATP-binding</keyword>
<dbReference type="SUPFAM" id="SSF52540">
    <property type="entry name" value="P-loop containing nucleoside triphosphate hydrolases"/>
    <property type="match status" value="1"/>
</dbReference>
<dbReference type="InterPro" id="IPR027417">
    <property type="entry name" value="P-loop_NTPase"/>
</dbReference>
<dbReference type="NCBIfam" id="NF004921">
    <property type="entry name" value="PRK06278.1"/>
    <property type="match status" value="1"/>
</dbReference>
<dbReference type="GO" id="GO:0042242">
    <property type="term" value="F:cobyrinic acid a,c-diamide synthase activity"/>
    <property type="evidence" value="ECO:0007669"/>
    <property type="project" value="InterPro"/>
</dbReference>
<dbReference type="AlphaFoldDB" id="E3GXW6"/>
<dbReference type="GO" id="GO:0016740">
    <property type="term" value="F:transferase activity"/>
    <property type="evidence" value="ECO:0007669"/>
    <property type="project" value="UniProtKB-KW"/>
</dbReference>
<evidence type="ECO:0000256" key="4">
    <source>
        <dbReference type="ARBA" id="ARBA00022840"/>
    </source>
</evidence>
<evidence type="ECO:0000256" key="5">
    <source>
        <dbReference type="ARBA" id="ARBA00022842"/>
    </source>
</evidence>
<dbReference type="Proteomes" id="UP000002315">
    <property type="component" value="Chromosome"/>
</dbReference>
<dbReference type="InterPro" id="IPR011698">
    <property type="entry name" value="GATase_3"/>
</dbReference>
<evidence type="ECO:0000256" key="6">
    <source>
        <dbReference type="ARBA" id="ARBA00022962"/>
    </source>
</evidence>